<reference evidence="1 2" key="1">
    <citation type="journal article" date="2014" name="Int. J. Syst. Evol. Microbiol.">
        <title>Complete genome sequence of Corynebacterium casei LMG S-19264T (=DSM 44701T), isolated from a smear-ripened cheese.</title>
        <authorList>
            <consortium name="US DOE Joint Genome Institute (JGI-PGF)"/>
            <person name="Walter F."/>
            <person name="Albersmeier A."/>
            <person name="Kalinowski J."/>
            <person name="Ruckert C."/>
        </authorList>
    </citation>
    <scope>NUCLEOTIDE SEQUENCE [LARGE SCALE GENOMIC DNA]</scope>
    <source>
        <strain evidence="1 2">CGMCC 1.12925</strain>
    </source>
</reference>
<name>A0A917EC52_9FLAO</name>
<protein>
    <recommendedName>
        <fullName evidence="3">Ferredoxin subunit of nitrite reductase or a ring-hydroxylating dioxygenase</fullName>
    </recommendedName>
</protein>
<proteinExistence type="predicted"/>
<accession>A0A917EC52</accession>
<evidence type="ECO:0000313" key="1">
    <source>
        <dbReference type="EMBL" id="GGE22602.1"/>
    </source>
</evidence>
<dbReference type="EMBL" id="BMGL01000016">
    <property type="protein sequence ID" value="GGE22602.1"/>
    <property type="molecule type" value="Genomic_DNA"/>
</dbReference>
<organism evidence="1 2">
    <name type="scientific">Psychroflexus salis</name>
    <dbReference type="NCBI Taxonomy" id="1526574"/>
    <lineage>
        <taxon>Bacteria</taxon>
        <taxon>Pseudomonadati</taxon>
        <taxon>Bacteroidota</taxon>
        <taxon>Flavobacteriia</taxon>
        <taxon>Flavobacteriales</taxon>
        <taxon>Flavobacteriaceae</taxon>
        <taxon>Psychroflexus</taxon>
    </lineage>
</organism>
<dbReference type="Proteomes" id="UP000599688">
    <property type="component" value="Unassembled WGS sequence"/>
</dbReference>
<keyword evidence="2" id="KW-1185">Reference proteome</keyword>
<gene>
    <name evidence="1" type="ORF">GCM10010831_24440</name>
</gene>
<sequence>MVLCFGCADDDVRRENPFLLDLRIDVTINTNLPQYNSLNFPGNAIYFGGQGNDGIIVVNAGPNILAWDASDPNEIPRGCTRLQIQGLVGQSTCETPNAYSLIDGQPLEDGNLQFGLFNYRVEENGNVIRIFN</sequence>
<dbReference type="AlphaFoldDB" id="A0A917EC52"/>
<evidence type="ECO:0000313" key="2">
    <source>
        <dbReference type="Proteomes" id="UP000599688"/>
    </source>
</evidence>
<comment type="caution">
    <text evidence="1">The sequence shown here is derived from an EMBL/GenBank/DDBJ whole genome shotgun (WGS) entry which is preliminary data.</text>
</comment>
<evidence type="ECO:0008006" key="3">
    <source>
        <dbReference type="Google" id="ProtNLM"/>
    </source>
</evidence>